<keyword evidence="3" id="KW-0813">Transport</keyword>
<dbReference type="InterPro" id="IPR017871">
    <property type="entry name" value="ABC_transporter-like_CS"/>
</dbReference>
<dbReference type="InterPro" id="IPR003439">
    <property type="entry name" value="ABC_transporter-like_ATP-bd"/>
</dbReference>
<evidence type="ECO:0000313" key="10">
    <source>
        <dbReference type="Proteomes" id="UP001209654"/>
    </source>
</evidence>
<evidence type="ECO:0000256" key="1">
    <source>
        <dbReference type="ARBA" id="ARBA00004202"/>
    </source>
</evidence>
<feature type="domain" description="ABC transporter" evidence="8">
    <location>
        <begin position="9"/>
        <end position="254"/>
    </location>
</feature>
<evidence type="ECO:0000256" key="4">
    <source>
        <dbReference type="ARBA" id="ARBA00022475"/>
    </source>
</evidence>
<dbReference type="PANTHER" id="PTHR43297:SF2">
    <property type="entry name" value="DIPEPTIDE TRANSPORT ATP-BINDING PROTEIN DPPD"/>
    <property type="match status" value="1"/>
</dbReference>
<keyword evidence="6 9" id="KW-0067">ATP-binding</keyword>
<dbReference type="EMBL" id="BRVS01000001">
    <property type="protein sequence ID" value="GLB65745.1"/>
    <property type="molecule type" value="Genomic_DNA"/>
</dbReference>
<dbReference type="PANTHER" id="PTHR43297">
    <property type="entry name" value="OLIGOPEPTIDE TRANSPORT ATP-BINDING PROTEIN APPD"/>
    <property type="match status" value="1"/>
</dbReference>
<accession>A0ABQ5MP38</accession>
<dbReference type="PROSITE" id="PS50893">
    <property type="entry name" value="ABC_TRANSPORTER_2"/>
    <property type="match status" value="2"/>
</dbReference>
<protein>
    <submittedName>
        <fullName evidence="9">ABC transporter ATP-binding protein</fullName>
    </submittedName>
</protein>
<evidence type="ECO:0000256" key="7">
    <source>
        <dbReference type="ARBA" id="ARBA00023136"/>
    </source>
</evidence>
<evidence type="ECO:0000256" key="3">
    <source>
        <dbReference type="ARBA" id="ARBA00022448"/>
    </source>
</evidence>
<dbReference type="PROSITE" id="PS00211">
    <property type="entry name" value="ABC_TRANSPORTER_1"/>
    <property type="match status" value="2"/>
</dbReference>
<organism evidence="9 10">
    <name type="scientific">Arthrobacter mangrovi</name>
    <dbReference type="NCBI Taxonomy" id="2966350"/>
    <lineage>
        <taxon>Bacteria</taxon>
        <taxon>Bacillati</taxon>
        <taxon>Actinomycetota</taxon>
        <taxon>Actinomycetes</taxon>
        <taxon>Micrococcales</taxon>
        <taxon>Micrococcaceae</taxon>
        <taxon>Arthrobacter</taxon>
    </lineage>
</organism>
<evidence type="ECO:0000313" key="9">
    <source>
        <dbReference type="EMBL" id="GLB65745.1"/>
    </source>
</evidence>
<keyword evidence="4" id="KW-1003">Cell membrane</keyword>
<keyword evidence="10" id="KW-1185">Reference proteome</keyword>
<dbReference type="Gene3D" id="3.40.50.300">
    <property type="entry name" value="P-loop containing nucleotide triphosphate hydrolases"/>
    <property type="match status" value="2"/>
</dbReference>
<dbReference type="SUPFAM" id="SSF52540">
    <property type="entry name" value="P-loop containing nucleoside triphosphate hydrolases"/>
    <property type="match status" value="2"/>
</dbReference>
<keyword evidence="5" id="KW-0547">Nucleotide-binding</keyword>
<gene>
    <name evidence="9" type="ORF">AHIS1636_01840</name>
</gene>
<comment type="subcellular location">
    <subcellularLocation>
        <location evidence="1">Cell membrane</location>
        <topology evidence="1">Peripheral membrane protein</topology>
    </subcellularLocation>
</comment>
<dbReference type="Pfam" id="PF00005">
    <property type="entry name" value="ABC_tran"/>
    <property type="match status" value="2"/>
</dbReference>
<dbReference type="NCBIfam" id="NF008453">
    <property type="entry name" value="PRK11308.1"/>
    <property type="match status" value="2"/>
</dbReference>
<dbReference type="Pfam" id="PF08352">
    <property type="entry name" value="oligo_HPY"/>
    <property type="match status" value="2"/>
</dbReference>
<dbReference type="NCBIfam" id="NF007739">
    <property type="entry name" value="PRK10419.1"/>
    <property type="match status" value="2"/>
</dbReference>
<name>A0ABQ5MP38_9MICC</name>
<dbReference type="InterPro" id="IPR027417">
    <property type="entry name" value="P-loop_NTPase"/>
</dbReference>
<dbReference type="Proteomes" id="UP001209654">
    <property type="component" value="Unassembled WGS sequence"/>
</dbReference>
<dbReference type="InterPro" id="IPR013563">
    <property type="entry name" value="Oligopep_ABC_C"/>
</dbReference>
<evidence type="ECO:0000256" key="2">
    <source>
        <dbReference type="ARBA" id="ARBA00005417"/>
    </source>
</evidence>
<feature type="domain" description="ABC transporter" evidence="8">
    <location>
        <begin position="324"/>
        <end position="568"/>
    </location>
</feature>
<evidence type="ECO:0000256" key="6">
    <source>
        <dbReference type="ARBA" id="ARBA00022840"/>
    </source>
</evidence>
<dbReference type="InterPro" id="IPR003593">
    <property type="entry name" value="AAA+_ATPase"/>
</dbReference>
<comment type="similarity">
    <text evidence="2">Belongs to the ABC transporter superfamily.</text>
</comment>
<dbReference type="CDD" id="cd03257">
    <property type="entry name" value="ABC_NikE_OppD_transporters"/>
    <property type="match status" value="2"/>
</dbReference>
<dbReference type="GO" id="GO:0005524">
    <property type="term" value="F:ATP binding"/>
    <property type="evidence" value="ECO:0007669"/>
    <property type="project" value="UniProtKB-KW"/>
</dbReference>
<reference evidence="9 10" key="1">
    <citation type="journal article" date="2023" name="Int. J. Syst. Evol. Microbiol.">
        <title>Arthrobacter mangrovi sp. nov., an actinobacterium isolated from the rhizosphere of a mangrove.</title>
        <authorList>
            <person name="Hamada M."/>
            <person name="Saitou S."/>
            <person name="Enomoto N."/>
            <person name="Nanri K."/>
            <person name="Hidaka K."/>
            <person name="Miura T."/>
            <person name="Tamura T."/>
        </authorList>
    </citation>
    <scope>NUCLEOTIDE SEQUENCE [LARGE SCALE GENOMIC DNA]</scope>
    <source>
        <strain evidence="9 10">NBRC 112813</strain>
    </source>
</reference>
<dbReference type="SMART" id="SM00382">
    <property type="entry name" value="AAA"/>
    <property type="match status" value="2"/>
</dbReference>
<evidence type="ECO:0000259" key="8">
    <source>
        <dbReference type="PROSITE" id="PS50893"/>
    </source>
</evidence>
<comment type="caution">
    <text evidence="9">The sequence shown here is derived from an EMBL/GenBank/DDBJ whole genome shotgun (WGS) entry which is preliminary data.</text>
</comment>
<keyword evidence="7" id="KW-0472">Membrane</keyword>
<evidence type="ECO:0000256" key="5">
    <source>
        <dbReference type="ARBA" id="ARBA00022741"/>
    </source>
</evidence>
<proteinExistence type="inferred from homology"/>
<dbReference type="InterPro" id="IPR050388">
    <property type="entry name" value="ABC_Ni/Peptide_Import"/>
</dbReference>
<sequence length="577" mass="60726">MNSNNEAVLRLENLNVAFNGEPAVRGVSLEIPAGECLALVGESGSGKSVTARSLIGLAGTGAKVSADRLELSGRNLATLSQRAWRHVRGRRIGFILQDALVSLDPLRTIGREIDDALRLGSEYSRRDRARRVLSLLEDVGLDNPAQRAGQRSGELSGGMRQRALIASAIALDPELVIADEPTTALDATVQAQILDLLAGLRERGSAMLLISHDLAVVESVADRVAVMTDGRIVESGPAAQVLGSPSHDYTRKLLRAVPADHARGTRLSASPAPAGQAAAHVSGQAAAAGVSGASEAPAGPAAVRQRPLPVRVPAGRPPAGTPVLQAAGLTKSFRTPDKKPFTAVDGVSFELSAGETLGLVGESGSGKTTAARLVLGLAEPDGGEVRLFGRPWSGLPERERRSRRTLIGAVYQDPLSSFDPRLTVGQLLADALSGGRSLNAKAHAADTARLLDLVGLPARFTARGPRTLSGGQRQRVAIARALAPKPKIVICDEPASALDVSVQAQILDLLDDLQREFGLSYLFISHDLGVVRHMSDRVAVMQRGRIVEQGPAEQLFASPQHAYTRQLLAAAVHPPRT</sequence>